<proteinExistence type="predicted"/>
<reference evidence="1 2" key="1">
    <citation type="journal article" date="2023" name="Science">
        <title>Complex scaffold remodeling in plant triterpene biosynthesis.</title>
        <authorList>
            <person name="De La Pena R."/>
            <person name="Hodgson H."/>
            <person name="Liu J.C."/>
            <person name="Stephenson M.J."/>
            <person name="Martin A.C."/>
            <person name="Owen C."/>
            <person name="Harkess A."/>
            <person name="Leebens-Mack J."/>
            <person name="Jimenez L.E."/>
            <person name="Osbourn A."/>
            <person name="Sattely E.S."/>
        </authorList>
    </citation>
    <scope>NUCLEOTIDE SEQUENCE [LARGE SCALE GENOMIC DNA]</scope>
    <source>
        <strain evidence="2">cv. JPN11</strain>
        <tissue evidence="1">Leaf</tissue>
    </source>
</reference>
<accession>A0ACC1YIK0</accession>
<keyword evidence="2" id="KW-1185">Reference proteome</keyword>
<sequence length="270" mass="31426">MEEIVSVSTITRPWEDLSLDILIKIMNGLSKDDLYNNVFSVCQSWQLACCHILCWRFGDRGIFYESIFYENSLDMRVIVPCLEQDNHAYGIYLNSWRLSIQFLDICKELQLRDNHLLYIAQRTVGILCLSLADATRITGKGFAEAICNWKNLKYIRLGNTRPEYFSQIIEEIGKACSDLEWLDIRADRFHLTKDNAVVIAKNLTQLKNLSFHFCYLYKDGVACLFDNNSGIQKLQFSGIQGWRRSRNVTFYPTILTTMQRKELANLICRD</sequence>
<comment type="caution">
    <text evidence="1">The sequence shown here is derived from an EMBL/GenBank/DDBJ whole genome shotgun (WGS) entry which is preliminary data.</text>
</comment>
<organism evidence="1 2">
    <name type="scientific">Melia azedarach</name>
    <name type="common">Chinaberry tree</name>
    <dbReference type="NCBI Taxonomy" id="155640"/>
    <lineage>
        <taxon>Eukaryota</taxon>
        <taxon>Viridiplantae</taxon>
        <taxon>Streptophyta</taxon>
        <taxon>Embryophyta</taxon>
        <taxon>Tracheophyta</taxon>
        <taxon>Spermatophyta</taxon>
        <taxon>Magnoliopsida</taxon>
        <taxon>eudicotyledons</taxon>
        <taxon>Gunneridae</taxon>
        <taxon>Pentapetalae</taxon>
        <taxon>rosids</taxon>
        <taxon>malvids</taxon>
        <taxon>Sapindales</taxon>
        <taxon>Meliaceae</taxon>
        <taxon>Melia</taxon>
    </lineage>
</organism>
<dbReference type="EMBL" id="CM051396">
    <property type="protein sequence ID" value="KAJ4722974.1"/>
    <property type="molecule type" value="Genomic_DNA"/>
</dbReference>
<evidence type="ECO:0000313" key="2">
    <source>
        <dbReference type="Proteomes" id="UP001164539"/>
    </source>
</evidence>
<name>A0ACC1YIK0_MELAZ</name>
<gene>
    <name evidence="1" type="ORF">OWV82_006395</name>
</gene>
<evidence type="ECO:0000313" key="1">
    <source>
        <dbReference type="EMBL" id="KAJ4722974.1"/>
    </source>
</evidence>
<dbReference type="Proteomes" id="UP001164539">
    <property type="component" value="Chromosome 3"/>
</dbReference>
<protein>
    <submittedName>
        <fullName evidence="1">F-box/LRR-repeat protein</fullName>
    </submittedName>
</protein>